<organism evidence="1 2">
    <name type="scientific">Rhodobacter ferrooxidans</name>
    <dbReference type="NCBI Taxonomy" id="371731"/>
    <lineage>
        <taxon>Bacteria</taxon>
        <taxon>Pseudomonadati</taxon>
        <taxon>Pseudomonadota</taxon>
        <taxon>Alphaproteobacteria</taxon>
        <taxon>Rhodobacterales</taxon>
        <taxon>Rhodobacter group</taxon>
        <taxon>Rhodobacter</taxon>
    </lineage>
</organism>
<dbReference type="STRING" id="371731.Rsw2DRAFT_2108"/>
<dbReference type="OrthoDB" id="6237231at2"/>
<protein>
    <recommendedName>
        <fullName evidence="3">Lipoprotein</fullName>
    </recommendedName>
</protein>
<dbReference type="InterPro" id="IPR021308">
    <property type="entry name" value="GfcB"/>
</dbReference>
<comment type="caution">
    <text evidence="1">The sequence shown here is derived from an EMBL/GenBank/DDBJ whole genome shotgun (WGS) entry which is preliminary data.</text>
</comment>
<name>C8S239_9RHOB</name>
<dbReference type="Pfam" id="PF11102">
    <property type="entry name" value="YjbF"/>
    <property type="match status" value="1"/>
</dbReference>
<evidence type="ECO:0000313" key="2">
    <source>
        <dbReference type="Proteomes" id="UP000010121"/>
    </source>
</evidence>
<dbReference type="PROSITE" id="PS51257">
    <property type="entry name" value="PROKAR_LIPOPROTEIN"/>
    <property type="match status" value="1"/>
</dbReference>
<accession>C8S239</accession>
<evidence type="ECO:0000313" key="1">
    <source>
        <dbReference type="EMBL" id="EEW24911.1"/>
    </source>
</evidence>
<dbReference type="Gene3D" id="2.40.360.10">
    <property type="entry name" value="YmcC-like"/>
    <property type="match status" value="1"/>
</dbReference>
<dbReference type="RefSeq" id="WP_008030778.1">
    <property type="nucleotide sequence ID" value="NZ_ACYY01000013.1"/>
</dbReference>
<dbReference type="InterPro" id="IPR023373">
    <property type="entry name" value="YmcC_sf"/>
</dbReference>
<sequence length="233" mass="25281">MGKVLEMTGAWRSVVIVTALALGLAACGSGNKEVTGTKVALNAVRQFVSQGNSAGQPTAAPPVTRQALSAFSTPMIMAEIPALKATTFLVPYGRNGDVETWATGDDKTISFRQGVMVATRGFGPDIMQASAPSIGLLASGAGNYERAYEYLDGADQLQRYIYRCSLGVVGSETITVVQEQHITNHVREQCTGIHGDFTNEYWFENGVFLRKSKQLLFQNWGYVIFQRVIDKTS</sequence>
<gene>
    <name evidence="1" type="ORF">Rsw2DRAFT_2108</name>
</gene>
<reference evidence="1 2" key="1">
    <citation type="submission" date="2009-08" db="EMBL/GenBank/DDBJ databases">
        <title>The draft genome of Rhodobacter sp. SW2.</title>
        <authorList>
            <consortium name="US DOE Joint Genome Institute (JGI-PGF)"/>
            <person name="Lucas S."/>
            <person name="Copeland A."/>
            <person name="Lapidus A."/>
            <person name="Glavina del Rio T."/>
            <person name="Tice H."/>
            <person name="Bruce D."/>
            <person name="Goodwin L."/>
            <person name="Pitluck S."/>
            <person name="Larimer F."/>
            <person name="Land M.L."/>
            <person name="Hauser L."/>
            <person name="Emerson D."/>
        </authorList>
    </citation>
    <scope>NUCLEOTIDE SEQUENCE [LARGE SCALE GENOMIC DNA]</scope>
    <source>
        <strain evidence="1 2">SW2</strain>
    </source>
</reference>
<dbReference type="eggNOG" id="ENOG5032Z0I">
    <property type="taxonomic scope" value="Bacteria"/>
</dbReference>
<proteinExistence type="predicted"/>
<keyword evidence="2" id="KW-1185">Reference proteome</keyword>
<dbReference type="SUPFAM" id="SSF159270">
    <property type="entry name" value="YmcC-like"/>
    <property type="match status" value="1"/>
</dbReference>
<dbReference type="AlphaFoldDB" id="C8S239"/>
<evidence type="ECO:0008006" key="3">
    <source>
        <dbReference type="Google" id="ProtNLM"/>
    </source>
</evidence>
<dbReference type="Proteomes" id="UP000010121">
    <property type="component" value="Unassembled WGS sequence"/>
</dbReference>
<dbReference type="EMBL" id="ACYY01000013">
    <property type="protein sequence ID" value="EEW24911.1"/>
    <property type="molecule type" value="Genomic_DNA"/>
</dbReference>